<dbReference type="EC" id="5.4.99.-" evidence="4"/>
<gene>
    <name evidence="6" type="ORF">A2V69_02560</name>
</gene>
<dbReference type="InterPro" id="IPR006145">
    <property type="entry name" value="PsdUridine_synth_RsuA/RluA"/>
</dbReference>
<dbReference type="STRING" id="1801990.A2V69_02560"/>
<dbReference type="PROSITE" id="PS01129">
    <property type="entry name" value="PSI_RLU"/>
    <property type="match status" value="1"/>
</dbReference>
<feature type="domain" description="Pseudouridine synthase RsuA/RluA-like" evidence="5">
    <location>
        <begin position="11"/>
        <end position="157"/>
    </location>
</feature>
<reference evidence="6 7" key="1">
    <citation type="journal article" date="2016" name="Nat. Commun.">
        <title>Thousands of microbial genomes shed light on interconnected biogeochemical processes in an aquifer system.</title>
        <authorList>
            <person name="Anantharaman K."/>
            <person name="Brown C.T."/>
            <person name="Hug L.A."/>
            <person name="Sharon I."/>
            <person name="Castelle C.J."/>
            <person name="Probst A.J."/>
            <person name="Thomas B.C."/>
            <person name="Singh A."/>
            <person name="Wilkins M.J."/>
            <person name="Karaoz U."/>
            <person name="Brodie E.L."/>
            <person name="Williams K.H."/>
            <person name="Hubbard S.S."/>
            <person name="Banfield J.F."/>
        </authorList>
    </citation>
    <scope>NUCLEOTIDE SEQUENCE [LARGE SCALE GENOMIC DNA]</scope>
</reference>
<dbReference type="Pfam" id="PF00849">
    <property type="entry name" value="PseudoU_synth_2"/>
    <property type="match status" value="1"/>
</dbReference>
<comment type="caution">
    <text evidence="6">The sequence shown here is derived from an EMBL/GenBank/DDBJ whole genome shotgun (WGS) entry which is preliminary data.</text>
</comment>
<comment type="similarity">
    <text evidence="1 4">Belongs to the pseudouridine synthase RluA family.</text>
</comment>
<dbReference type="GO" id="GO:0140098">
    <property type="term" value="F:catalytic activity, acting on RNA"/>
    <property type="evidence" value="ECO:0007669"/>
    <property type="project" value="UniProtKB-ARBA"/>
</dbReference>
<dbReference type="InterPro" id="IPR006225">
    <property type="entry name" value="PsdUridine_synth_RluC/D"/>
</dbReference>
<comment type="catalytic activity">
    <reaction evidence="4">
        <text>a uridine in RNA = a pseudouridine in RNA</text>
        <dbReference type="Rhea" id="RHEA:48348"/>
        <dbReference type="Rhea" id="RHEA-COMP:12068"/>
        <dbReference type="Rhea" id="RHEA-COMP:12069"/>
        <dbReference type="ChEBI" id="CHEBI:65314"/>
        <dbReference type="ChEBI" id="CHEBI:65315"/>
    </reaction>
</comment>
<dbReference type="AlphaFoldDB" id="A0A1G2F2M4"/>
<dbReference type="PANTHER" id="PTHR21600">
    <property type="entry name" value="MITOCHONDRIAL RNA PSEUDOURIDINE SYNTHASE"/>
    <property type="match status" value="1"/>
</dbReference>
<dbReference type="Gene3D" id="3.30.2350.10">
    <property type="entry name" value="Pseudouridine synthase"/>
    <property type="match status" value="1"/>
</dbReference>
<dbReference type="GO" id="GO:0009982">
    <property type="term" value="F:pseudouridine synthase activity"/>
    <property type="evidence" value="ECO:0007669"/>
    <property type="project" value="InterPro"/>
</dbReference>
<accession>A0A1G2F2M4</accession>
<sequence length="222" mass="25487">MNIPIIYEDDDIVVIDKPAGILVHPVTNEKNTLLDFLKIKYPKVQLVHRLDKDTSGLMVAAKNEKAYDQLKGQFLNREIKKKYIALVYGILKDKKGIIAKSISRSRKRGGSQTTTPIGKKREAITRYEVVEEFKNYSLLEVFPETGRTHQIRVHLASIGHPIAGDKKYKFKRQPKLESLTRQFLHANYLKITLPKNGTKEFVSNLPNDLNKILEKLRPVLQL</sequence>
<evidence type="ECO:0000256" key="4">
    <source>
        <dbReference type="RuleBase" id="RU362028"/>
    </source>
</evidence>
<keyword evidence="2 4" id="KW-0413">Isomerase</keyword>
<evidence type="ECO:0000256" key="2">
    <source>
        <dbReference type="ARBA" id="ARBA00023235"/>
    </source>
</evidence>
<dbReference type="Proteomes" id="UP000177810">
    <property type="component" value="Unassembled WGS sequence"/>
</dbReference>
<dbReference type="CDD" id="cd02869">
    <property type="entry name" value="PseudoU_synth_RluA_like"/>
    <property type="match status" value="1"/>
</dbReference>
<dbReference type="InterPro" id="IPR020103">
    <property type="entry name" value="PsdUridine_synth_cat_dom_sf"/>
</dbReference>
<evidence type="ECO:0000256" key="1">
    <source>
        <dbReference type="ARBA" id="ARBA00010876"/>
    </source>
</evidence>
<dbReference type="SUPFAM" id="SSF55120">
    <property type="entry name" value="Pseudouridine synthase"/>
    <property type="match status" value="1"/>
</dbReference>
<dbReference type="NCBIfam" id="TIGR00005">
    <property type="entry name" value="rluA_subfam"/>
    <property type="match status" value="1"/>
</dbReference>
<protein>
    <recommendedName>
        <fullName evidence="4">Pseudouridine synthase</fullName>
        <ecNumber evidence="4">5.4.99.-</ecNumber>
    </recommendedName>
</protein>
<dbReference type="EMBL" id="MHMT01000020">
    <property type="protein sequence ID" value="OGZ32334.1"/>
    <property type="molecule type" value="Genomic_DNA"/>
</dbReference>
<evidence type="ECO:0000313" key="6">
    <source>
        <dbReference type="EMBL" id="OGZ32334.1"/>
    </source>
</evidence>
<name>A0A1G2F2M4_9BACT</name>
<dbReference type="GO" id="GO:0003723">
    <property type="term" value="F:RNA binding"/>
    <property type="evidence" value="ECO:0007669"/>
    <property type="project" value="InterPro"/>
</dbReference>
<evidence type="ECO:0000313" key="7">
    <source>
        <dbReference type="Proteomes" id="UP000177810"/>
    </source>
</evidence>
<dbReference type="GO" id="GO:0000455">
    <property type="term" value="P:enzyme-directed rRNA pseudouridine synthesis"/>
    <property type="evidence" value="ECO:0007669"/>
    <property type="project" value="TreeGrafter"/>
</dbReference>
<dbReference type="InterPro" id="IPR006224">
    <property type="entry name" value="PsdUridine_synth_RluA-like_CS"/>
</dbReference>
<dbReference type="InterPro" id="IPR050188">
    <property type="entry name" value="RluA_PseudoU_synthase"/>
</dbReference>
<organism evidence="6 7">
    <name type="scientific">Candidatus Portnoybacteria bacterium RBG_13_40_8</name>
    <dbReference type="NCBI Taxonomy" id="1801990"/>
    <lineage>
        <taxon>Bacteria</taxon>
        <taxon>Candidatus Portnoyibacteriota</taxon>
    </lineage>
</organism>
<evidence type="ECO:0000256" key="3">
    <source>
        <dbReference type="PIRSR" id="PIRSR606225-1"/>
    </source>
</evidence>
<feature type="active site" evidence="3">
    <location>
        <position position="51"/>
    </location>
</feature>
<comment type="function">
    <text evidence="4">Responsible for synthesis of pseudouridine from uracil.</text>
</comment>
<dbReference type="PANTHER" id="PTHR21600:SF44">
    <property type="entry name" value="RIBOSOMAL LARGE SUBUNIT PSEUDOURIDINE SYNTHASE D"/>
    <property type="match status" value="1"/>
</dbReference>
<proteinExistence type="inferred from homology"/>
<evidence type="ECO:0000259" key="5">
    <source>
        <dbReference type="Pfam" id="PF00849"/>
    </source>
</evidence>